<comment type="pathway">
    <text evidence="1">Porphyrin-containing compound metabolism; siroheme biosynthesis; sirohydrochlorin from precorrin-2: step 1/1.</text>
</comment>
<dbReference type="EMBL" id="ML996692">
    <property type="protein sequence ID" value="KAF2402047.1"/>
    <property type="molecule type" value="Genomic_DNA"/>
</dbReference>
<dbReference type="GO" id="GO:0008168">
    <property type="term" value="F:methyltransferase activity"/>
    <property type="evidence" value="ECO:0007669"/>
    <property type="project" value="UniProtKB-KW"/>
</dbReference>
<comment type="catalytic activity">
    <reaction evidence="8">
        <text>precorrin-2 + NAD(+) = sirohydrochlorin + NADH + 2 H(+)</text>
        <dbReference type="Rhea" id="RHEA:15613"/>
        <dbReference type="ChEBI" id="CHEBI:15378"/>
        <dbReference type="ChEBI" id="CHEBI:57540"/>
        <dbReference type="ChEBI" id="CHEBI:57945"/>
        <dbReference type="ChEBI" id="CHEBI:58351"/>
        <dbReference type="ChEBI" id="CHEBI:58827"/>
        <dbReference type="EC" id="1.3.1.76"/>
    </reaction>
</comment>
<dbReference type="OrthoDB" id="1721126at2759"/>
<dbReference type="Pfam" id="PF13241">
    <property type="entry name" value="NAD_binding_7"/>
    <property type="match status" value="1"/>
</dbReference>
<dbReference type="NCBIfam" id="TIGR01470">
    <property type="entry name" value="cysG_Nterm"/>
    <property type="match status" value="1"/>
</dbReference>
<dbReference type="PANTHER" id="PTHR13393">
    <property type="entry name" value="SAM-DEPENDENT METHYLTRANSFERASE"/>
    <property type="match status" value="1"/>
</dbReference>
<dbReference type="GO" id="GO:0019354">
    <property type="term" value="P:siroheme biosynthetic process"/>
    <property type="evidence" value="ECO:0007669"/>
    <property type="project" value="UniProtKB-UniPathway"/>
</dbReference>
<dbReference type="EC" id="1.3.1.76" evidence="2"/>
<dbReference type="GO" id="GO:0070475">
    <property type="term" value="P:rRNA base methylation"/>
    <property type="evidence" value="ECO:0007669"/>
    <property type="project" value="TreeGrafter"/>
</dbReference>
<dbReference type="Gene3D" id="3.40.50.150">
    <property type="entry name" value="Vaccinia Virus protein VP39"/>
    <property type="match status" value="1"/>
</dbReference>
<dbReference type="Proteomes" id="UP000799640">
    <property type="component" value="Unassembled WGS sequence"/>
</dbReference>
<dbReference type="AlphaFoldDB" id="A0A6G1I1U9"/>
<dbReference type="InterPro" id="IPR006367">
    <property type="entry name" value="Sirohaem_synthase_N"/>
</dbReference>
<protein>
    <recommendedName>
        <fullName evidence="2">precorrin-2 dehydrogenase</fullName>
        <ecNumber evidence="2">1.3.1.76</ecNumber>
    </recommendedName>
</protein>
<dbReference type="UniPathway" id="UPA00262">
    <property type="reaction ID" value="UER00222"/>
</dbReference>
<dbReference type="SUPFAM" id="SSF51735">
    <property type="entry name" value="NAD(P)-binding Rossmann-fold domains"/>
    <property type="match status" value="1"/>
</dbReference>
<dbReference type="Gene3D" id="3.40.50.720">
    <property type="entry name" value="NAD(P)-binding Rossmann-like Domain"/>
    <property type="match status" value="1"/>
</dbReference>
<evidence type="ECO:0000256" key="1">
    <source>
        <dbReference type="ARBA" id="ARBA00005010"/>
    </source>
</evidence>
<evidence type="ECO:0000256" key="8">
    <source>
        <dbReference type="ARBA" id="ARBA00047561"/>
    </source>
</evidence>
<organism evidence="11 12">
    <name type="scientific">Trichodelitschia bisporula</name>
    <dbReference type="NCBI Taxonomy" id="703511"/>
    <lineage>
        <taxon>Eukaryota</taxon>
        <taxon>Fungi</taxon>
        <taxon>Dikarya</taxon>
        <taxon>Ascomycota</taxon>
        <taxon>Pezizomycotina</taxon>
        <taxon>Dothideomycetes</taxon>
        <taxon>Dothideomycetes incertae sedis</taxon>
        <taxon>Phaeotrichales</taxon>
        <taxon>Phaeotrichaceae</taxon>
        <taxon>Trichodelitschia</taxon>
    </lineage>
</organism>
<dbReference type="Gene3D" id="3.30.160.110">
    <property type="entry name" value="Siroheme synthase, domain 2"/>
    <property type="match status" value="1"/>
</dbReference>
<gene>
    <name evidence="11" type="ORF">EJ06DRAFT_474753</name>
</gene>
<keyword evidence="3" id="KW-0489">Methyltransferase</keyword>
<dbReference type="Pfam" id="PF14824">
    <property type="entry name" value="Sirohm_synth_M"/>
    <property type="match status" value="1"/>
</dbReference>
<dbReference type="Gene3D" id="1.10.3280.10">
    <property type="entry name" value="Siroheme synthase, domain 3"/>
    <property type="match status" value="1"/>
</dbReference>
<evidence type="ECO:0000313" key="12">
    <source>
        <dbReference type="Proteomes" id="UP000799640"/>
    </source>
</evidence>
<evidence type="ECO:0000256" key="7">
    <source>
        <dbReference type="ARBA" id="ARBA00023244"/>
    </source>
</evidence>
<keyword evidence="4" id="KW-0808">Transferase</keyword>
<dbReference type="SUPFAM" id="SSF75615">
    <property type="entry name" value="Siroheme synthase middle domains-like"/>
    <property type="match status" value="1"/>
</dbReference>
<proteinExistence type="predicted"/>
<evidence type="ECO:0000256" key="6">
    <source>
        <dbReference type="ARBA" id="ARBA00023027"/>
    </source>
</evidence>
<evidence type="ECO:0000256" key="5">
    <source>
        <dbReference type="ARBA" id="ARBA00023002"/>
    </source>
</evidence>
<keyword evidence="5" id="KW-0560">Oxidoreductase</keyword>
<dbReference type="InterPro" id="IPR028162">
    <property type="entry name" value="Met8_C"/>
</dbReference>
<dbReference type="GO" id="GO:0005634">
    <property type="term" value="C:nucleus"/>
    <property type="evidence" value="ECO:0007669"/>
    <property type="project" value="TreeGrafter"/>
</dbReference>
<keyword evidence="6" id="KW-0520">NAD</keyword>
<evidence type="ECO:0000256" key="3">
    <source>
        <dbReference type="ARBA" id="ARBA00022603"/>
    </source>
</evidence>
<sequence length="554" mass="60602">MKQFPEVQGGGSLILAWQVRNKHILVVGGGEVAAGRILNVLNADAKVTVVCPAEGLNDEVAFRVAQKQVTHIDRNFLPEDLDGVDMVLTAVDDPAASTQVWTLCKERRIPVNVADVPPECDFYFGSVHRDGPLQVMISTNGNGPKLANIIRRRIAACLPDNTGGAIRKVGVLRRKLRKMAPAQEEGPKRMQWMSKVCEKWSLDDLCEMTEEDMNWLLQYYKSGIVPSLEELRLANNPVAPVFDGSFGCTKISFADLARNDEDFAKIFKANKGHIDYQNPEHVQLLTKSLLKRDFGLQIELPSDRLCPPVPQRWAYIQWISRLLDSTTPTFPTPANPNRPITGIDIGTGASAIYPLLACATHPTWKFIATELDVHSITSAAFNIALNNLAGDITLHRPSLGSSVDLLGPPCTPPLLPPLPPGPIDFTMCNPPFFASQSELSATWTKSTPPSAVCTGSESEMITPGGEVAFVTRLVAESAAPGTRDRVQWFSSLLGRLVSLRPVVEALRQAGCANWAVGVLRPGGKTRRWVVAWSWGAWRPSGVRLPPFLSLHCGC</sequence>
<keyword evidence="12" id="KW-1185">Reference proteome</keyword>
<dbReference type="Pfam" id="PF14823">
    <property type="entry name" value="Sirohm_synth_C"/>
    <property type="match status" value="1"/>
</dbReference>
<feature type="domain" description="Siroheme synthase central" evidence="10">
    <location>
        <begin position="130"/>
        <end position="155"/>
    </location>
</feature>
<evidence type="ECO:0000259" key="10">
    <source>
        <dbReference type="Pfam" id="PF14824"/>
    </source>
</evidence>
<dbReference type="Pfam" id="PF05971">
    <property type="entry name" value="Methyltransf_10"/>
    <property type="match status" value="1"/>
</dbReference>
<dbReference type="PANTHER" id="PTHR13393:SF0">
    <property type="entry name" value="RNA N6-ADENOSINE-METHYLTRANSFERASE METTL16"/>
    <property type="match status" value="1"/>
</dbReference>
<name>A0A6G1I1U9_9PEZI</name>
<dbReference type="SUPFAM" id="SSF53335">
    <property type="entry name" value="S-adenosyl-L-methionine-dependent methyltransferases"/>
    <property type="match status" value="1"/>
</dbReference>
<dbReference type="InterPro" id="IPR028281">
    <property type="entry name" value="Sirohaem_synthase_central"/>
</dbReference>
<keyword evidence="7" id="KW-0627">Porphyrin biosynthesis</keyword>
<dbReference type="InterPro" id="IPR029063">
    <property type="entry name" value="SAM-dependent_MTases_sf"/>
</dbReference>
<accession>A0A6G1I1U9</accession>
<reference evidence="11" key="1">
    <citation type="journal article" date="2020" name="Stud. Mycol.">
        <title>101 Dothideomycetes genomes: a test case for predicting lifestyles and emergence of pathogens.</title>
        <authorList>
            <person name="Haridas S."/>
            <person name="Albert R."/>
            <person name="Binder M."/>
            <person name="Bloem J."/>
            <person name="Labutti K."/>
            <person name="Salamov A."/>
            <person name="Andreopoulos B."/>
            <person name="Baker S."/>
            <person name="Barry K."/>
            <person name="Bills G."/>
            <person name="Bluhm B."/>
            <person name="Cannon C."/>
            <person name="Castanera R."/>
            <person name="Culley D."/>
            <person name="Daum C."/>
            <person name="Ezra D."/>
            <person name="Gonzalez J."/>
            <person name="Henrissat B."/>
            <person name="Kuo A."/>
            <person name="Liang C."/>
            <person name="Lipzen A."/>
            <person name="Lutzoni F."/>
            <person name="Magnuson J."/>
            <person name="Mondo S."/>
            <person name="Nolan M."/>
            <person name="Ohm R."/>
            <person name="Pangilinan J."/>
            <person name="Park H.-J."/>
            <person name="Ramirez L."/>
            <person name="Alfaro M."/>
            <person name="Sun H."/>
            <person name="Tritt A."/>
            <person name="Yoshinaga Y."/>
            <person name="Zwiers L.-H."/>
            <person name="Turgeon B."/>
            <person name="Goodwin S."/>
            <person name="Spatafora J."/>
            <person name="Crous P."/>
            <person name="Grigoriev I."/>
        </authorList>
    </citation>
    <scope>NUCLEOTIDE SEQUENCE</scope>
    <source>
        <strain evidence="11">CBS 262.69</strain>
    </source>
</reference>
<dbReference type="GO" id="GO:0043115">
    <property type="term" value="F:precorrin-2 dehydrogenase activity"/>
    <property type="evidence" value="ECO:0007669"/>
    <property type="project" value="UniProtKB-EC"/>
</dbReference>
<feature type="domain" description="Siroheme biosynthesis protein Met8 C-terminal" evidence="9">
    <location>
        <begin position="159"/>
        <end position="226"/>
    </location>
</feature>
<dbReference type="InterPro" id="IPR036291">
    <property type="entry name" value="NAD(P)-bd_dom_sf"/>
</dbReference>
<dbReference type="InterPro" id="IPR010286">
    <property type="entry name" value="METTL16/RlmF"/>
</dbReference>
<evidence type="ECO:0000259" key="9">
    <source>
        <dbReference type="Pfam" id="PF14823"/>
    </source>
</evidence>
<evidence type="ECO:0000313" key="11">
    <source>
        <dbReference type="EMBL" id="KAF2402047.1"/>
    </source>
</evidence>
<evidence type="ECO:0000256" key="4">
    <source>
        <dbReference type="ARBA" id="ARBA00022679"/>
    </source>
</evidence>
<evidence type="ECO:0000256" key="2">
    <source>
        <dbReference type="ARBA" id="ARBA00012400"/>
    </source>
</evidence>